<dbReference type="AlphaFoldDB" id="A0A2P7NQH2"/>
<keyword evidence="1" id="KW-1133">Transmembrane helix</keyword>
<keyword evidence="1" id="KW-0472">Membrane</keyword>
<reference evidence="2 3" key="1">
    <citation type="submission" date="2018-03" db="EMBL/GenBank/DDBJ databases">
        <title>Draft genome of Nitrosomonas supralitoralis APG5.</title>
        <authorList>
            <person name="Urakawa H."/>
            <person name="Lopez J.V."/>
        </authorList>
    </citation>
    <scope>NUCLEOTIDE SEQUENCE [LARGE SCALE GENOMIC DNA]</scope>
    <source>
        <strain evidence="2 3">APG5</strain>
    </source>
</reference>
<keyword evidence="1" id="KW-0812">Transmembrane</keyword>
<evidence type="ECO:0000256" key="1">
    <source>
        <dbReference type="SAM" id="Phobius"/>
    </source>
</evidence>
<name>A0A2P7NQH2_9PROT</name>
<feature type="non-terminal residue" evidence="2">
    <location>
        <position position="105"/>
    </location>
</feature>
<protein>
    <submittedName>
        <fullName evidence="2">Uncharacterized protein</fullName>
    </submittedName>
</protein>
<comment type="caution">
    <text evidence="2">The sequence shown here is derived from an EMBL/GenBank/DDBJ whole genome shotgun (WGS) entry which is preliminary data.</text>
</comment>
<accession>A0A2P7NQH2</accession>
<dbReference type="Proteomes" id="UP000241912">
    <property type="component" value="Unassembled WGS sequence"/>
</dbReference>
<evidence type="ECO:0000313" key="3">
    <source>
        <dbReference type="Proteomes" id="UP000241912"/>
    </source>
</evidence>
<proteinExistence type="predicted"/>
<feature type="transmembrane region" description="Helical" evidence="1">
    <location>
        <begin position="13"/>
        <end position="34"/>
    </location>
</feature>
<feature type="non-terminal residue" evidence="2">
    <location>
        <position position="1"/>
    </location>
</feature>
<gene>
    <name evidence="2" type="ORF">C7H79_17485</name>
</gene>
<keyword evidence="3" id="KW-1185">Reference proteome</keyword>
<evidence type="ECO:0000313" key="2">
    <source>
        <dbReference type="EMBL" id="PSJ15715.1"/>
    </source>
</evidence>
<organism evidence="2 3">
    <name type="scientific">Nitrosomonas supralitoralis</name>
    <dbReference type="NCBI Taxonomy" id="2116706"/>
    <lineage>
        <taxon>Bacteria</taxon>
        <taxon>Pseudomonadati</taxon>
        <taxon>Pseudomonadota</taxon>
        <taxon>Betaproteobacteria</taxon>
        <taxon>Nitrosomonadales</taxon>
        <taxon>Nitrosomonadaceae</taxon>
        <taxon>Nitrosomonas</taxon>
    </lineage>
</organism>
<dbReference type="EMBL" id="PXXU01000223">
    <property type="protein sequence ID" value="PSJ15715.1"/>
    <property type="molecule type" value="Genomic_DNA"/>
</dbReference>
<sequence length="105" mass="12468">RIDIFFSKEYFKYIYRFTYLKFCTIVPFYFLYYITMEINKTWQLTNYNGSHIVNVCENDDSQAEKLTNYLLEGLQNNEAVVVIANRSLRKALLSKLNVKSLDVQA</sequence>